<proteinExistence type="predicted"/>
<dbReference type="PROSITE" id="PS50097">
    <property type="entry name" value="BTB"/>
    <property type="match status" value="1"/>
</dbReference>
<dbReference type="CDD" id="cd18292">
    <property type="entry name" value="BTB_POZ_BTBD17"/>
    <property type="match status" value="1"/>
</dbReference>
<reference evidence="2" key="1">
    <citation type="submission" date="2023-06" db="EMBL/GenBank/DDBJ databases">
        <title>Genomic analysis of the entomopathogenic nematode Steinernema hermaphroditum.</title>
        <authorList>
            <person name="Schwarz E.M."/>
            <person name="Heppert J.K."/>
            <person name="Baniya A."/>
            <person name="Schwartz H.T."/>
            <person name="Tan C.-H."/>
            <person name="Antoshechkin I."/>
            <person name="Sternberg P.W."/>
            <person name="Goodrich-Blair H."/>
            <person name="Dillman A.R."/>
        </authorList>
    </citation>
    <scope>NUCLEOTIDE SEQUENCE</scope>
    <source>
        <strain evidence="2">PS9179</strain>
        <tissue evidence="2">Whole animal</tissue>
    </source>
</reference>
<protein>
    <recommendedName>
        <fullName evidence="1">BTB domain-containing protein</fullName>
    </recommendedName>
</protein>
<dbReference type="InterPro" id="IPR011333">
    <property type="entry name" value="SKP1/BTB/POZ_sf"/>
</dbReference>
<dbReference type="InterPro" id="IPR000210">
    <property type="entry name" value="BTB/POZ_dom"/>
</dbReference>
<dbReference type="Pfam" id="PF00651">
    <property type="entry name" value="BTB"/>
    <property type="match status" value="1"/>
</dbReference>
<keyword evidence="3" id="KW-1185">Reference proteome</keyword>
<accession>A0AA39HRB7</accession>
<dbReference type="EMBL" id="JAUCMV010000003">
    <property type="protein sequence ID" value="KAK0410055.1"/>
    <property type="molecule type" value="Genomic_DNA"/>
</dbReference>
<sequence length="457" mass="53096">MESLKLEIPIDSYSPQLLSPVSHRYVEMFTGMDCFADDRDALNDYAKYFNNSHLSDVSLLVGEEIFPAHRIVLCKSSEVFDRMLSTKWNGDKKEMELVEDPHCQKVFAAFLRFLYCNHLVLNPENALPLLVLADKYNVHGLKKVCLEYAVNYILPELSLKDLFHVWYSYATKAYHQVLIHACIQTLARDFEVIITSEDWEKEWMAIDRDQLIELLKSNELVLRNEFILWQAILKWMSAPNHPERRGNTASPLLVQLLPLIRFPFMSGDDLSQVEKVPVVESQARLFHPQMLLAYKFQALPLASRVSSKEFMGTQFLLRNYTDVGWAKRFTVSTAQLYDRNIDHCFTFKTRSSTFPQYSWNWIFKFSIQTYPNAVEEARVSLMTEDIDQPRSVEYLLAVVDEKKVLRSLAGKKTFTKTRYCTELDLQKQITVTELFSENSPLLSNGNLNLQLILKPID</sequence>
<dbReference type="InterPro" id="IPR051481">
    <property type="entry name" value="BTB-POZ/Galectin-3-binding"/>
</dbReference>
<dbReference type="Proteomes" id="UP001175271">
    <property type="component" value="Unassembled WGS sequence"/>
</dbReference>
<dbReference type="PANTHER" id="PTHR24410">
    <property type="entry name" value="HL07962P-RELATED"/>
    <property type="match status" value="1"/>
</dbReference>
<comment type="caution">
    <text evidence="2">The sequence shown here is derived from an EMBL/GenBank/DDBJ whole genome shotgun (WGS) entry which is preliminary data.</text>
</comment>
<dbReference type="InterPro" id="IPR011705">
    <property type="entry name" value="BACK"/>
</dbReference>
<name>A0AA39HRB7_9BILA</name>
<dbReference type="Pfam" id="PF07707">
    <property type="entry name" value="BACK"/>
    <property type="match status" value="1"/>
</dbReference>
<dbReference type="CDD" id="cd18493">
    <property type="entry name" value="BACK_BTBD17"/>
    <property type="match status" value="1"/>
</dbReference>
<dbReference type="SMART" id="SM00225">
    <property type="entry name" value="BTB"/>
    <property type="match status" value="1"/>
</dbReference>
<dbReference type="PANTHER" id="PTHR24410:SF47">
    <property type="entry name" value="BTB DOMAIN-CONTAINING PROTEIN"/>
    <property type="match status" value="1"/>
</dbReference>
<gene>
    <name evidence="2" type="ORF">QR680_004919</name>
</gene>
<dbReference type="Gene3D" id="1.25.40.420">
    <property type="match status" value="1"/>
</dbReference>
<dbReference type="SMART" id="SM00875">
    <property type="entry name" value="BACK"/>
    <property type="match status" value="1"/>
</dbReference>
<organism evidence="2 3">
    <name type="scientific">Steinernema hermaphroditum</name>
    <dbReference type="NCBI Taxonomy" id="289476"/>
    <lineage>
        <taxon>Eukaryota</taxon>
        <taxon>Metazoa</taxon>
        <taxon>Ecdysozoa</taxon>
        <taxon>Nematoda</taxon>
        <taxon>Chromadorea</taxon>
        <taxon>Rhabditida</taxon>
        <taxon>Tylenchina</taxon>
        <taxon>Panagrolaimomorpha</taxon>
        <taxon>Strongyloidoidea</taxon>
        <taxon>Steinernematidae</taxon>
        <taxon>Steinernema</taxon>
    </lineage>
</organism>
<dbReference type="AlphaFoldDB" id="A0AA39HRB7"/>
<feature type="domain" description="BTB" evidence="1">
    <location>
        <begin position="55"/>
        <end position="123"/>
    </location>
</feature>
<evidence type="ECO:0000313" key="2">
    <source>
        <dbReference type="EMBL" id="KAK0410055.1"/>
    </source>
</evidence>
<evidence type="ECO:0000313" key="3">
    <source>
        <dbReference type="Proteomes" id="UP001175271"/>
    </source>
</evidence>
<evidence type="ECO:0000259" key="1">
    <source>
        <dbReference type="PROSITE" id="PS50097"/>
    </source>
</evidence>
<dbReference type="SUPFAM" id="SSF54695">
    <property type="entry name" value="POZ domain"/>
    <property type="match status" value="1"/>
</dbReference>
<dbReference type="Gene3D" id="3.30.710.10">
    <property type="entry name" value="Potassium Channel Kv1.1, Chain A"/>
    <property type="match status" value="1"/>
</dbReference>